<dbReference type="InterPro" id="IPR006626">
    <property type="entry name" value="PbH1"/>
</dbReference>
<accession>A0A9X3ZGZ7</accession>
<dbReference type="SMART" id="SM00710">
    <property type="entry name" value="PbH1"/>
    <property type="match status" value="4"/>
</dbReference>
<evidence type="ECO:0000313" key="3">
    <source>
        <dbReference type="Proteomes" id="UP001151234"/>
    </source>
</evidence>
<dbReference type="Proteomes" id="UP001151234">
    <property type="component" value="Unassembled WGS sequence"/>
</dbReference>
<reference evidence="2" key="1">
    <citation type="submission" date="2022-11" db="EMBL/GenBank/DDBJ databases">
        <title>Draft genome sequence of Hoeflea poritis E7-10 and Hoeflea prorocentri PM5-8, separated from scleractinian coral Porites lutea and marine dinoflagellate.</title>
        <authorList>
            <person name="Zhang G."/>
            <person name="Wei Q."/>
            <person name="Cai L."/>
        </authorList>
    </citation>
    <scope>NUCLEOTIDE SEQUENCE</scope>
    <source>
        <strain evidence="2">PM5-8</strain>
    </source>
</reference>
<dbReference type="InterPro" id="IPR011050">
    <property type="entry name" value="Pectin_lyase_fold/virulence"/>
</dbReference>
<protein>
    <submittedName>
        <fullName evidence="2">Right-handed parallel beta-helix repeat-containing protein</fullName>
    </submittedName>
</protein>
<feature type="region of interest" description="Disordered" evidence="1">
    <location>
        <begin position="441"/>
        <end position="461"/>
    </location>
</feature>
<comment type="caution">
    <text evidence="2">The sequence shown here is derived from an EMBL/GenBank/DDBJ whole genome shotgun (WGS) entry which is preliminary data.</text>
</comment>
<evidence type="ECO:0000256" key="1">
    <source>
        <dbReference type="SAM" id="MobiDB-lite"/>
    </source>
</evidence>
<proteinExistence type="predicted"/>
<evidence type="ECO:0000313" key="2">
    <source>
        <dbReference type="EMBL" id="MDA5399097.1"/>
    </source>
</evidence>
<name>A0A9X3ZGZ7_9HYPH</name>
<sequence>MAVERANPSNVAKRCRKLRAGDRIILEEGVYRQPLVLTGLAGTARAPIVIEAETGAVFTSGLSRKKYGKQANLIAMRRQAAGYYPSVGQTADEATLAFIHCRHVIVRGLNFLRCWPTAVYLEECQHMRLEELSFREGTIAIGANGLTTRDILVSKCDWKQDVSDDNEMWNTIPWRRVHGSKQNTDGIPVDPEGDYRAWDGDFFRAWDVAGNIVIRDNTISDAFNAIHFFNRIDQLAPGVDAIQLNFNNGRRASANILIEGNTFTRIRDNAIEPEDYAWNWVIRHNTFADCYRPFSLELQRAGWFYIYGNVGWVNNPPSMLPEPGDRTKCSHFKLGGAQKNEGPIHVFFNSWYYRKGKGIFPKGALGRLRHFNNAIGFGNPAKAQMFGKTGSLKWLEDDLGNHFTRQWDAEHYDIIFDGDLCEDSNFPDGFRSLGFELGENSKAGSPSFAHPESAQPNLRIGSDSAGFKTAIAMLIELPDGSGISVPAGRNIGAHQEDGVYDPIDRAFAFLPEATGDASQNKQDDDEDGDKPGLLLF</sequence>
<dbReference type="Gene3D" id="2.160.20.10">
    <property type="entry name" value="Single-stranded right-handed beta-helix, Pectin lyase-like"/>
    <property type="match status" value="1"/>
</dbReference>
<dbReference type="SUPFAM" id="SSF51126">
    <property type="entry name" value="Pectin lyase-like"/>
    <property type="match status" value="1"/>
</dbReference>
<dbReference type="AlphaFoldDB" id="A0A9X3ZGZ7"/>
<gene>
    <name evidence="2" type="ORF">OQ273_10980</name>
</gene>
<dbReference type="InterPro" id="IPR012334">
    <property type="entry name" value="Pectin_lyas_fold"/>
</dbReference>
<organism evidence="2 3">
    <name type="scientific">Hoeflea prorocentri</name>
    <dbReference type="NCBI Taxonomy" id="1922333"/>
    <lineage>
        <taxon>Bacteria</taxon>
        <taxon>Pseudomonadati</taxon>
        <taxon>Pseudomonadota</taxon>
        <taxon>Alphaproteobacteria</taxon>
        <taxon>Hyphomicrobiales</taxon>
        <taxon>Rhizobiaceae</taxon>
        <taxon>Hoeflea</taxon>
    </lineage>
</organism>
<dbReference type="EMBL" id="JAPJZI010000001">
    <property type="protein sequence ID" value="MDA5399097.1"/>
    <property type="molecule type" value="Genomic_DNA"/>
</dbReference>
<feature type="region of interest" description="Disordered" evidence="1">
    <location>
        <begin position="511"/>
        <end position="536"/>
    </location>
</feature>
<keyword evidence="3" id="KW-1185">Reference proteome</keyword>
<dbReference type="RefSeq" id="WP_267990546.1">
    <property type="nucleotide sequence ID" value="NZ_JAPJZI010000001.1"/>
</dbReference>